<evidence type="ECO:0000256" key="3">
    <source>
        <dbReference type="ARBA" id="ARBA00023002"/>
    </source>
</evidence>
<gene>
    <name evidence="6" type="ORF">GF339_06255</name>
</gene>
<dbReference type="InterPro" id="IPR013154">
    <property type="entry name" value="ADH-like_N"/>
</dbReference>
<dbReference type="Gene3D" id="3.40.50.720">
    <property type="entry name" value="NAD(P)-binding Rossmann-like Domain"/>
    <property type="match status" value="1"/>
</dbReference>
<dbReference type="PROSITE" id="PS00059">
    <property type="entry name" value="ADH_ZINC"/>
    <property type="match status" value="1"/>
</dbReference>
<evidence type="ECO:0000313" key="6">
    <source>
        <dbReference type="EMBL" id="MBD3324167.1"/>
    </source>
</evidence>
<dbReference type="InterPro" id="IPR013149">
    <property type="entry name" value="ADH-like_C"/>
</dbReference>
<dbReference type="EMBL" id="WJJP01000195">
    <property type="protein sequence ID" value="MBD3324167.1"/>
    <property type="molecule type" value="Genomic_DNA"/>
</dbReference>
<dbReference type="GO" id="GO:0008270">
    <property type="term" value="F:zinc ion binding"/>
    <property type="evidence" value="ECO:0007669"/>
    <property type="project" value="InterPro"/>
</dbReference>
<keyword evidence="1 4" id="KW-0479">Metal-binding</keyword>
<dbReference type="Gene3D" id="3.90.180.10">
    <property type="entry name" value="Medium-chain alcohol dehydrogenases, catalytic domain"/>
    <property type="match status" value="1"/>
</dbReference>
<comment type="caution">
    <text evidence="6">The sequence shown here is derived from an EMBL/GenBank/DDBJ whole genome shotgun (WGS) entry which is preliminary data.</text>
</comment>
<keyword evidence="2 4" id="KW-0862">Zinc</keyword>
<organism evidence="6 7">
    <name type="scientific">candidate division KSB3 bacterium</name>
    <dbReference type="NCBI Taxonomy" id="2044937"/>
    <lineage>
        <taxon>Bacteria</taxon>
        <taxon>candidate division KSB3</taxon>
    </lineage>
</organism>
<dbReference type="AlphaFoldDB" id="A0A9D5JTX9"/>
<evidence type="ECO:0000256" key="1">
    <source>
        <dbReference type="ARBA" id="ARBA00022723"/>
    </source>
</evidence>
<dbReference type="PANTHER" id="PTHR43401">
    <property type="entry name" value="L-THREONINE 3-DEHYDROGENASE"/>
    <property type="match status" value="1"/>
</dbReference>
<dbReference type="InterPro" id="IPR011032">
    <property type="entry name" value="GroES-like_sf"/>
</dbReference>
<comment type="similarity">
    <text evidence="4">Belongs to the zinc-containing alcohol dehydrogenase family.</text>
</comment>
<reference evidence="6" key="1">
    <citation type="submission" date="2019-11" db="EMBL/GenBank/DDBJ databases">
        <title>Microbial mats filling the niche in hypersaline microbial mats.</title>
        <authorList>
            <person name="Wong H.L."/>
            <person name="Macleod F.I."/>
            <person name="White R.A. III"/>
            <person name="Burns B.P."/>
        </authorList>
    </citation>
    <scope>NUCLEOTIDE SEQUENCE</scope>
    <source>
        <strain evidence="6">Rbin_158</strain>
    </source>
</reference>
<evidence type="ECO:0000313" key="7">
    <source>
        <dbReference type="Proteomes" id="UP000649604"/>
    </source>
</evidence>
<accession>A0A9D5JTX9</accession>
<evidence type="ECO:0000256" key="4">
    <source>
        <dbReference type="RuleBase" id="RU361277"/>
    </source>
</evidence>
<protein>
    <submittedName>
        <fullName evidence="6">Alcohol dehydrogenase catalytic domain-containing protein</fullName>
    </submittedName>
</protein>
<dbReference type="InterPro" id="IPR002328">
    <property type="entry name" value="ADH_Zn_CS"/>
</dbReference>
<dbReference type="SUPFAM" id="SSF50129">
    <property type="entry name" value="GroES-like"/>
    <property type="match status" value="1"/>
</dbReference>
<dbReference type="Proteomes" id="UP000649604">
    <property type="component" value="Unassembled WGS sequence"/>
</dbReference>
<dbReference type="PANTHER" id="PTHR43401:SF2">
    <property type="entry name" value="L-THREONINE 3-DEHYDROGENASE"/>
    <property type="match status" value="1"/>
</dbReference>
<dbReference type="InterPro" id="IPR036291">
    <property type="entry name" value="NAD(P)-bd_dom_sf"/>
</dbReference>
<proteinExistence type="inferred from homology"/>
<evidence type="ECO:0000259" key="5">
    <source>
        <dbReference type="SMART" id="SM00829"/>
    </source>
</evidence>
<comment type="cofactor">
    <cofactor evidence="4">
        <name>Zn(2+)</name>
        <dbReference type="ChEBI" id="CHEBI:29105"/>
    </cofactor>
</comment>
<dbReference type="Pfam" id="PF08240">
    <property type="entry name" value="ADH_N"/>
    <property type="match status" value="1"/>
</dbReference>
<sequence length="341" mass="36825">MLQAVMPEAGKFDLTEVSVPEVGEAQALLKMERIGICGSDMQIYHGKHKFMTYPVVLGHEGAGTVVNVGQNVQNVAVGDRVTVQPQLYCGHCHPCRHGHYNVCENLAVLGVHTTGLSSDYFLTEAAKLIKLPDALSMDQGALIEPTAVATAGIRKCGGVEAANVVVLGAGPIGNLVAQVARASGANAVMITDINSKRLELARRCGIEVCIDSKAVRLADAISEHFGADGADLILDCAGVPQTITAAVEAARRASRIGVIANFKQSIDIELVLLQRKEVTLYGIMMYAREDFEEAIRLIAEGKLHTQELITNHFAIRQIREAYRYIDDHSDDVMKVILTLNQ</sequence>
<dbReference type="SUPFAM" id="SSF51735">
    <property type="entry name" value="NAD(P)-binding Rossmann-fold domains"/>
    <property type="match status" value="1"/>
</dbReference>
<dbReference type="GO" id="GO:0016491">
    <property type="term" value="F:oxidoreductase activity"/>
    <property type="evidence" value="ECO:0007669"/>
    <property type="project" value="UniProtKB-KW"/>
</dbReference>
<evidence type="ECO:0000256" key="2">
    <source>
        <dbReference type="ARBA" id="ARBA00022833"/>
    </source>
</evidence>
<dbReference type="SMART" id="SM00829">
    <property type="entry name" value="PKS_ER"/>
    <property type="match status" value="1"/>
</dbReference>
<dbReference type="Pfam" id="PF00107">
    <property type="entry name" value="ADH_zinc_N"/>
    <property type="match status" value="1"/>
</dbReference>
<dbReference type="InterPro" id="IPR020843">
    <property type="entry name" value="ER"/>
</dbReference>
<feature type="domain" description="Enoyl reductase (ER)" evidence="5">
    <location>
        <begin position="10"/>
        <end position="337"/>
    </location>
</feature>
<keyword evidence="3" id="KW-0560">Oxidoreductase</keyword>
<name>A0A9D5JTX9_9BACT</name>
<dbReference type="InterPro" id="IPR050129">
    <property type="entry name" value="Zn_alcohol_dh"/>
</dbReference>